<feature type="binding site" evidence="1">
    <location>
        <position position="38"/>
    </location>
    <ligand>
        <name>Mg(2+)</name>
        <dbReference type="ChEBI" id="CHEBI:18420"/>
        <label>1</label>
    </ligand>
</feature>
<organism evidence="2">
    <name type="scientific">Planktothricoides sp. SpSt-374</name>
    <dbReference type="NCBI Taxonomy" id="2282167"/>
    <lineage>
        <taxon>Bacteria</taxon>
        <taxon>Bacillati</taxon>
        <taxon>Cyanobacteriota</taxon>
        <taxon>Cyanophyceae</taxon>
        <taxon>Oscillatoriophycideae</taxon>
        <taxon>Oscillatoriales</taxon>
        <taxon>Oscillatoriaceae</taxon>
        <taxon>Planktothricoides</taxon>
    </lineage>
</organism>
<keyword evidence="1" id="KW-0460">Magnesium</keyword>
<feature type="binding site" evidence="1">
    <location>
        <position position="36"/>
    </location>
    <ligand>
        <name>Mg(2+)</name>
        <dbReference type="ChEBI" id="CHEBI:18420"/>
        <label>1</label>
    </ligand>
</feature>
<dbReference type="AlphaFoldDB" id="A0A7C3VHH8"/>
<dbReference type="GO" id="GO:0046872">
    <property type="term" value="F:metal ion binding"/>
    <property type="evidence" value="ECO:0007669"/>
    <property type="project" value="UniProtKB-KW"/>
</dbReference>
<feature type="binding site" evidence="1">
    <location>
        <position position="212"/>
    </location>
    <ligand>
        <name>Mg(2+)</name>
        <dbReference type="ChEBI" id="CHEBI:18420"/>
        <label>1</label>
    </ligand>
</feature>
<feature type="binding site" evidence="1">
    <location>
        <position position="210"/>
    </location>
    <ligand>
        <name>Mg(2+)</name>
        <dbReference type="ChEBI" id="CHEBI:18420"/>
        <label>1</label>
    </ligand>
</feature>
<name>A0A7C3VHH8_9CYAN</name>
<dbReference type="SUPFAM" id="SSF101478">
    <property type="entry name" value="ADP-ribosylglycohydrolase"/>
    <property type="match status" value="1"/>
</dbReference>
<comment type="caution">
    <text evidence="2">The sequence shown here is derived from an EMBL/GenBank/DDBJ whole genome shotgun (WGS) entry which is preliminary data.</text>
</comment>
<dbReference type="GO" id="GO:0016787">
    <property type="term" value="F:hydrolase activity"/>
    <property type="evidence" value="ECO:0007669"/>
    <property type="project" value="UniProtKB-KW"/>
</dbReference>
<keyword evidence="1" id="KW-0479">Metal-binding</keyword>
<dbReference type="InterPro" id="IPR005502">
    <property type="entry name" value="Ribosyl_crysJ1"/>
</dbReference>
<dbReference type="Pfam" id="PF03747">
    <property type="entry name" value="ADP_ribosyl_GH"/>
    <property type="match status" value="1"/>
</dbReference>
<dbReference type="PANTHER" id="PTHR16222:SF12">
    <property type="entry name" value="ADP-RIBOSYLGLYCOHYDROLASE-RELATED"/>
    <property type="match status" value="1"/>
</dbReference>
<sequence>MLGAIAGDIIGSLYEARWSNHKSKDFPLFQRRSHFTDDTVLTVAIADAILTNSRYTEKLKQYFRRYPTAGYGKNFTLWGLSPSTEPYNSWGNGSAMRVSPVGFAFNDLETVLSEAKKSAEATHNHPEGIKGAQATAAAIFLARTGNSKPDIKSYIESQFAYDLSRTIDEIRPKYSFDVSCQGSVPQAIIAFLESTDFEDAIRNAISIGGDSDTIGCIAGGMAEAFYGGVPEPIAQEVWQRLDESLRGVTVSFRTHYAIA</sequence>
<protein>
    <submittedName>
        <fullName evidence="2">ADP-ribosylglycohydrolase family protein</fullName>
    </submittedName>
</protein>
<proteinExistence type="predicted"/>
<feature type="binding site" evidence="1">
    <location>
        <position position="213"/>
    </location>
    <ligand>
        <name>Mg(2+)</name>
        <dbReference type="ChEBI" id="CHEBI:18420"/>
        <label>1</label>
    </ligand>
</feature>
<evidence type="ECO:0000313" key="2">
    <source>
        <dbReference type="EMBL" id="HGG01594.1"/>
    </source>
</evidence>
<dbReference type="InterPro" id="IPR036705">
    <property type="entry name" value="Ribosyl_crysJ1_sf"/>
</dbReference>
<reference evidence="2" key="1">
    <citation type="journal article" date="2020" name="mSystems">
        <title>Genome- and Community-Level Interaction Insights into Carbon Utilization and Element Cycling Functions of Hydrothermarchaeota in Hydrothermal Sediment.</title>
        <authorList>
            <person name="Zhou Z."/>
            <person name="Liu Y."/>
            <person name="Xu W."/>
            <person name="Pan J."/>
            <person name="Luo Z.H."/>
            <person name="Li M."/>
        </authorList>
    </citation>
    <scope>NUCLEOTIDE SEQUENCE [LARGE SCALE GENOMIC DNA]</scope>
    <source>
        <strain evidence="2">SpSt-374</strain>
    </source>
</reference>
<feature type="binding site" evidence="1">
    <location>
        <position position="37"/>
    </location>
    <ligand>
        <name>Mg(2+)</name>
        <dbReference type="ChEBI" id="CHEBI:18420"/>
        <label>1</label>
    </ligand>
</feature>
<dbReference type="PANTHER" id="PTHR16222">
    <property type="entry name" value="ADP-RIBOSYLGLYCOHYDROLASE"/>
    <property type="match status" value="1"/>
</dbReference>
<keyword evidence="2" id="KW-0378">Hydrolase</keyword>
<evidence type="ECO:0000256" key="1">
    <source>
        <dbReference type="PIRSR" id="PIRSR605502-1"/>
    </source>
</evidence>
<dbReference type="Gene3D" id="1.10.4080.10">
    <property type="entry name" value="ADP-ribosylation/Crystallin J1"/>
    <property type="match status" value="1"/>
</dbReference>
<accession>A0A7C3VHH8</accession>
<dbReference type="InterPro" id="IPR050792">
    <property type="entry name" value="ADP-ribosylglycohydrolase"/>
</dbReference>
<comment type="cofactor">
    <cofactor evidence="1">
        <name>Mg(2+)</name>
        <dbReference type="ChEBI" id="CHEBI:18420"/>
    </cofactor>
    <text evidence="1">Binds 2 magnesium ions per subunit.</text>
</comment>
<dbReference type="EMBL" id="DSPX01000131">
    <property type="protein sequence ID" value="HGG01594.1"/>
    <property type="molecule type" value="Genomic_DNA"/>
</dbReference>
<gene>
    <name evidence="2" type="ORF">ENR15_13330</name>
</gene>